<dbReference type="InterPro" id="IPR038731">
    <property type="entry name" value="RgtA/B/C-like"/>
</dbReference>
<evidence type="ECO:0000256" key="2">
    <source>
        <dbReference type="ARBA" id="ARBA00022475"/>
    </source>
</evidence>
<feature type="transmembrane region" description="Helical" evidence="8">
    <location>
        <begin position="139"/>
        <end position="158"/>
    </location>
</feature>
<evidence type="ECO:0000256" key="4">
    <source>
        <dbReference type="ARBA" id="ARBA00022679"/>
    </source>
</evidence>
<dbReference type="InterPro" id="IPR050297">
    <property type="entry name" value="LipidA_mod_glycosyltrf_83"/>
</dbReference>
<feature type="transmembrane region" description="Helical" evidence="8">
    <location>
        <begin position="309"/>
        <end position="329"/>
    </location>
</feature>
<protein>
    <submittedName>
        <fullName evidence="10">Glycosyltransferase family 39 protein</fullName>
        <ecNumber evidence="10">2.4.-.-</ecNumber>
    </submittedName>
</protein>
<evidence type="ECO:0000256" key="1">
    <source>
        <dbReference type="ARBA" id="ARBA00004651"/>
    </source>
</evidence>
<comment type="caution">
    <text evidence="10">The sequence shown here is derived from an EMBL/GenBank/DDBJ whole genome shotgun (WGS) entry which is preliminary data.</text>
</comment>
<feature type="transmembrane region" description="Helical" evidence="8">
    <location>
        <begin position="207"/>
        <end position="227"/>
    </location>
</feature>
<evidence type="ECO:0000259" key="9">
    <source>
        <dbReference type="Pfam" id="PF13231"/>
    </source>
</evidence>
<dbReference type="EMBL" id="JAHKKG010000007">
    <property type="protein sequence ID" value="MBU2666294.1"/>
    <property type="molecule type" value="Genomic_DNA"/>
</dbReference>
<comment type="subcellular location">
    <subcellularLocation>
        <location evidence="1">Cell membrane</location>
        <topology evidence="1">Multi-pass membrane protein</topology>
    </subcellularLocation>
</comment>
<feature type="transmembrane region" description="Helical" evidence="8">
    <location>
        <begin position="64"/>
        <end position="82"/>
    </location>
</feature>
<dbReference type="EC" id="2.4.-.-" evidence="10"/>
<evidence type="ECO:0000313" key="10">
    <source>
        <dbReference type="EMBL" id="MBU2666294.1"/>
    </source>
</evidence>
<proteinExistence type="predicted"/>
<name>A0ABS5YS67_9ACTN</name>
<dbReference type="Pfam" id="PF13231">
    <property type="entry name" value="PMT_2"/>
    <property type="match status" value="1"/>
</dbReference>
<evidence type="ECO:0000256" key="7">
    <source>
        <dbReference type="ARBA" id="ARBA00023136"/>
    </source>
</evidence>
<sequence length="497" mass="54188">MPRTTLTVQNPPPAARVLSSAVAAILVVAASLPGLNRQLWQDEYATWWAANLPLSQLRTLTDNIDFAILPYYLLMHFWVGLFGDSPQALRAPSIIAMAVAAILVSQLATKLFGGVIGLTAGVLFAILPAVGRYTQEARPYAIATAAAVLASLLLVRAVERPTFWRWAAYAPTLILLGAAHLVAMTLLIAHLIAVVQAARRRGSLRLIIQWAITVAVAVAPVVPIVVISQHQSAQIAWNVFSEGQLVAMPANLFRSGILACVILAFGAITVAAPRPGRGRHLPLLIVWAVVPFLLTLATTSWLHMFLSRYLLFTVPAFVILAAVGLCDMLRSEHGTITRIGVAVLVIPVLALFSLHDQHSVRANPVKGQPDYRQAAATVTSLLRPGDGITYIGPTQPRTAFSYQMRRQSARPRDLFLQNPPPVAGGWFSGRECDYESRCLGATRRLWVVSTIDSGDPYQAMRPARARLLQAHFRVARKQQLTNVWVFLLTRSRATVVA</sequence>
<feature type="transmembrane region" description="Helical" evidence="8">
    <location>
        <begin position="170"/>
        <end position="195"/>
    </location>
</feature>
<feature type="domain" description="Glycosyltransferase RgtA/B/C/D-like" evidence="9">
    <location>
        <begin position="74"/>
        <end position="226"/>
    </location>
</feature>
<organism evidence="10 11">
    <name type="scientific">Paractinoplanes bogorensis</name>
    <dbReference type="NCBI Taxonomy" id="1610840"/>
    <lineage>
        <taxon>Bacteria</taxon>
        <taxon>Bacillati</taxon>
        <taxon>Actinomycetota</taxon>
        <taxon>Actinomycetes</taxon>
        <taxon>Micromonosporales</taxon>
        <taxon>Micromonosporaceae</taxon>
        <taxon>Paractinoplanes</taxon>
    </lineage>
</organism>
<keyword evidence="5 8" id="KW-0812">Transmembrane</keyword>
<dbReference type="RefSeq" id="WP_215789669.1">
    <property type="nucleotide sequence ID" value="NZ_JAHKKG010000007.1"/>
</dbReference>
<keyword evidence="7 8" id="KW-0472">Membrane</keyword>
<feature type="transmembrane region" description="Helical" evidence="8">
    <location>
        <begin position="94"/>
        <end position="127"/>
    </location>
</feature>
<evidence type="ECO:0000313" key="11">
    <source>
        <dbReference type="Proteomes" id="UP001519654"/>
    </source>
</evidence>
<evidence type="ECO:0000256" key="5">
    <source>
        <dbReference type="ARBA" id="ARBA00022692"/>
    </source>
</evidence>
<evidence type="ECO:0000256" key="8">
    <source>
        <dbReference type="SAM" id="Phobius"/>
    </source>
</evidence>
<dbReference type="Proteomes" id="UP001519654">
    <property type="component" value="Unassembled WGS sequence"/>
</dbReference>
<dbReference type="GO" id="GO:0016757">
    <property type="term" value="F:glycosyltransferase activity"/>
    <property type="evidence" value="ECO:0007669"/>
    <property type="project" value="UniProtKB-KW"/>
</dbReference>
<accession>A0ABS5YS67</accession>
<keyword evidence="4 10" id="KW-0808">Transferase</keyword>
<evidence type="ECO:0000256" key="3">
    <source>
        <dbReference type="ARBA" id="ARBA00022676"/>
    </source>
</evidence>
<feature type="transmembrane region" description="Helical" evidence="8">
    <location>
        <begin position="14"/>
        <end position="35"/>
    </location>
</feature>
<dbReference type="PANTHER" id="PTHR33908:SF3">
    <property type="entry name" value="UNDECAPRENYL PHOSPHATE-ALPHA-4-AMINO-4-DEOXY-L-ARABINOSE ARABINOSYL TRANSFERASE"/>
    <property type="match status" value="1"/>
</dbReference>
<keyword evidence="3 10" id="KW-0328">Glycosyltransferase</keyword>
<gene>
    <name evidence="10" type="ORF">KOI35_22585</name>
</gene>
<keyword evidence="6 8" id="KW-1133">Transmembrane helix</keyword>
<feature type="transmembrane region" description="Helical" evidence="8">
    <location>
        <begin position="336"/>
        <end position="354"/>
    </location>
</feature>
<evidence type="ECO:0000256" key="6">
    <source>
        <dbReference type="ARBA" id="ARBA00022989"/>
    </source>
</evidence>
<keyword evidence="11" id="KW-1185">Reference proteome</keyword>
<reference evidence="10 11" key="1">
    <citation type="submission" date="2021-06" db="EMBL/GenBank/DDBJ databases">
        <title>Actinoplanes lichenicola sp. nov., and Actinoplanes ovalisporus sp. nov., isolated from lichen in Thailand.</title>
        <authorList>
            <person name="Saeng-In P."/>
            <person name="Kanchanasin P."/>
            <person name="Yuki M."/>
            <person name="Kudo T."/>
            <person name="Ohkuma M."/>
            <person name="Phongsopitanun W."/>
            <person name="Tanasupawat S."/>
        </authorList>
    </citation>
    <scope>NUCLEOTIDE SEQUENCE [LARGE SCALE GENOMIC DNA]</scope>
    <source>
        <strain evidence="10 11">NBRC 110975</strain>
    </source>
</reference>
<feature type="transmembrane region" description="Helical" evidence="8">
    <location>
        <begin position="284"/>
        <end position="303"/>
    </location>
</feature>
<keyword evidence="2" id="KW-1003">Cell membrane</keyword>
<dbReference type="PANTHER" id="PTHR33908">
    <property type="entry name" value="MANNOSYLTRANSFERASE YKCB-RELATED"/>
    <property type="match status" value="1"/>
</dbReference>
<feature type="transmembrane region" description="Helical" evidence="8">
    <location>
        <begin position="252"/>
        <end position="272"/>
    </location>
</feature>